<feature type="transmembrane region" description="Helical" evidence="2">
    <location>
        <begin position="93"/>
        <end position="114"/>
    </location>
</feature>
<feature type="region of interest" description="Disordered" evidence="1">
    <location>
        <begin position="175"/>
        <end position="204"/>
    </location>
</feature>
<dbReference type="Proteomes" id="UP000649573">
    <property type="component" value="Unassembled WGS sequence"/>
</dbReference>
<evidence type="ECO:0000313" key="3">
    <source>
        <dbReference type="EMBL" id="GGU57459.1"/>
    </source>
</evidence>
<dbReference type="RefSeq" id="WP_189256840.1">
    <property type="nucleotide sequence ID" value="NZ_BMRE01000029.1"/>
</dbReference>
<feature type="transmembrane region" description="Helical" evidence="2">
    <location>
        <begin position="134"/>
        <end position="150"/>
    </location>
</feature>
<keyword evidence="2" id="KW-0812">Transmembrane</keyword>
<sequence>MTTRRAFGAILVFVAAGLAVAATFLSAYSVQVELQGRTFRYEATSWVTERDDFRGALLLGPIEYGEPAVGAALVMALCAGLAFRVPAARVGSLLGAGVLVGVAWSAVAGVRGTIEKLRDLDAPVPFDVEQGDGVTMLIVAAGIGVVSAVLHQELPRRVVSEPVVDADGVVIHQIEGDDSETPPYGFPVIVEPKEPEEPREPKSD</sequence>
<evidence type="ECO:0000256" key="2">
    <source>
        <dbReference type="SAM" id="Phobius"/>
    </source>
</evidence>
<keyword evidence="4" id="KW-1185">Reference proteome</keyword>
<evidence type="ECO:0008006" key="5">
    <source>
        <dbReference type="Google" id="ProtNLM"/>
    </source>
</evidence>
<accession>A0ABQ2UXD7</accession>
<feature type="compositionally biased region" description="Basic and acidic residues" evidence="1">
    <location>
        <begin position="191"/>
        <end position="204"/>
    </location>
</feature>
<protein>
    <recommendedName>
        <fullName evidence="5">Tryptophan-associated transmembrane protein (Trp_oprn_chp)</fullName>
    </recommendedName>
</protein>
<evidence type="ECO:0000313" key="4">
    <source>
        <dbReference type="Proteomes" id="UP000649573"/>
    </source>
</evidence>
<name>A0ABQ2UXD7_9PSEU</name>
<dbReference type="EMBL" id="BMRE01000029">
    <property type="protein sequence ID" value="GGU57459.1"/>
    <property type="molecule type" value="Genomic_DNA"/>
</dbReference>
<feature type="transmembrane region" description="Helical" evidence="2">
    <location>
        <begin position="68"/>
        <end position="86"/>
    </location>
</feature>
<gene>
    <name evidence="3" type="ORF">GCM10010178_57360</name>
</gene>
<reference evidence="4" key="1">
    <citation type="journal article" date="2019" name="Int. J. Syst. Evol. Microbiol.">
        <title>The Global Catalogue of Microorganisms (GCM) 10K type strain sequencing project: providing services to taxonomists for standard genome sequencing and annotation.</title>
        <authorList>
            <consortium name="The Broad Institute Genomics Platform"/>
            <consortium name="The Broad Institute Genome Sequencing Center for Infectious Disease"/>
            <person name="Wu L."/>
            <person name="Ma J."/>
        </authorList>
    </citation>
    <scope>NUCLEOTIDE SEQUENCE [LARGE SCALE GENOMIC DNA]</scope>
    <source>
        <strain evidence="4">JCM 3296</strain>
    </source>
</reference>
<evidence type="ECO:0000256" key="1">
    <source>
        <dbReference type="SAM" id="MobiDB-lite"/>
    </source>
</evidence>
<keyword evidence="2" id="KW-0472">Membrane</keyword>
<organism evidence="3 4">
    <name type="scientific">Lentzea flava</name>
    <dbReference type="NCBI Taxonomy" id="103732"/>
    <lineage>
        <taxon>Bacteria</taxon>
        <taxon>Bacillati</taxon>
        <taxon>Actinomycetota</taxon>
        <taxon>Actinomycetes</taxon>
        <taxon>Pseudonocardiales</taxon>
        <taxon>Pseudonocardiaceae</taxon>
        <taxon>Lentzea</taxon>
    </lineage>
</organism>
<keyword evidence="2" id="KW-1133">Transmembrane helix</keyword>
<comment type="caution">
    <text evidence="3">The sequence shown here is derived from an EMBL/GenBank/DDBJ whole genome shotgun (WGS) entry which is preliminary data.</text>
</comment>
<proteinExistence type="predicted"/>